<proteinExistence type="predicted"/>
<comment type="caution">
    <text evidence="1">The sequence shown here is derived from an EMBL/GenBank/DDBJ whole genome shotgun (WGS) entry which is preliminary data.</text>
</comment>
<dbReference type="RefSeq" id="WP_207419958.1">
    <property type="nucleotide sequence ID" value="NZ_CP061177.1"/>
</dbReference>
<dbReference type="PIRSF" id="PIRSF020680">
    <property type="entry name" value="PhnH"/>
    <property type="match status" value="1"/>
</dbReference>
<dbReference type="EMBL" id="JACTNG010000020">
    <property type="protein sequence ID" value="MBO1081776.1"/>
    <property type="molecule type" value="Genomic_DNA"/>
</dbReference>
<protein>
    <submittedName>
        <fullName evidence="1">Phosphonate C-P lyase system protein PhnH</fullName>
    </submittedName>
</protein>
<reference evidence="1 2" key="1">
    <citation type="submission" date="2020-09" db="EMBL/GenBank/DDBJ databases">
        <title>Roseomonas.</title>
        <authorList>
            <person name="Zhu W."/>
        </authorList>
    </citation>
    <scope>NUCLEOTIDE SEQUENCE [LARGE SCALE GENOMIC DNA]</scope>
    <source>
        <strain evidence="1 2">573</strain>
    </source>
</reference>
<evidence type="ECO:0000313" key="1">
    <source>
        <dbReference type="EMBL" id="MBO1081776.1"/>
    </source>
</evidence>
<evidence type="ECO:0000313" key="2">
    <source>
        <dbReference type="Proteomes" id="UP001518989"/>
    </source>
</evidence>
<accession>A0ABS3KWB9</accession>
<dbReference type="Proteomes" id="UP001518989">
    <property type="component" value="Unassembled WGS sequence"/>
</dbReference>
<sequence>MITPAFADPVRDSQHCFRAVLEAMSRPGRVQRLPQGLVPPPGLDAATAAVLLTLSDAETPLWHDAGDAADAWLRFHCGSPSSNLADAAFVLATTAMPALAGMNAGSDEEPESGTTLILQVASLEGGAGWRLSGPGIERHHHLSVGGLPANFIGDWQAQRGLFPRGVDVLLCAGQDLAALPRTTMIEEG</sequence>
<dbReference type="NCBIfam" id="TIGR03292">
    <property type="entry name" value="PhnH_redo"/>
    <property type="match status" value="1"/>
</dbReference>
<name>A0ABS3KWB9_9PROT</name>
<dbReference type="InterPro" id="IPR008772">
    <property type="entry name" value="Phosphonate_metab_PhnH"/>
</dbReference>
<organism evidence="1 2">
    <name type="scientific">Roseomonas haemaphysalidis</name>
    <dbReference type="NCBI Taxonomy" id="2768162"/>
    <lineage>
        <taxon>Bacteria</taxon>
        <taxon>Pseudomonadati</taxon>
        <taxon>Pseudomonadota</taxon>
        <taxon>Alphaproteobacteria</taxon>
        <taxon>Acetobacterales</taxon>
        <taxon>Roseomonadaceae</taxon>
        <taxon>Roseomonas</taxon>
    </lineage>
</organism>
<keyword evidence="2" id="KW-1185">Reference proteome</keyword>
<keyword evidence="1" id="KW-0456">Lyase</keyword>
<dbReference type="InterPro" id="IPR038058">
    <property type="entry name" value="PhnH-like_sp"/>
</dbReference>
<gene>
    <name evidence="1" type="primary">phnH</name>
    <name evidence="1" type="ORF">IAI61_22345</name>
</gene>
<dbReference type="Gene3D" id="3.40.50.11310">
    <property type="entry name" value="Bacterial phosphonate metabolism protein PhnH"/>
    <property type="match status" value="1"/>
</dbReference>
<dbReference type="SUPFAM" id="SSF159709">
    <property type="entry name" value="PhnH-like"/>
    <property type="match status" value="1"/>
</dbReference>
<dbReference type="GO" id="GO:0016829">
    <property type="term" value="F:lyase activity"/>
    <property type="evidence" value="ECO:0007669"/>
    <property type="project" value="UniProtKB-KW"/>
</dbReference>
<dbReference type="Pfam" id="PF05845">
    <property type="entry name" value="PhnH"/>
    <property type="match status" value="1"/>
</dbReference>